<dbReference type="PROSITE" id="PS00761">
    <property type="entry name" value="SPASE_I_3"/>
    <property type="match status" value="1"/>
</dbReference>
<dbReference type="Proteomes" id="UP000031561">
    <property type="component" value="Unassembled WGS sequence"/>
</dbReference>
<evidence type="ECO:0000313" key="6">
    <source>
        <dbReference type="Proteomes" id="UP000031561"/>
    </source>
</evidence>
<keyword evidence="3" id="KW-0472">Membrane</keyword>
<dbReference type="GO" id="GO:0008233">
    <property type="term" value="F:peptidase activity"/>
    <property type="evidence" value="ECO:0007669"/>
    <property type="project" value="UniProtKB-KW"/>
</dbReference>
<evidence type="ECO:0000259" key="4">
    <source>
        <dbReference type="Pfam" id="PF10502"/>
    </source>
</evidence>
<keyword evidence="5" id="KW-0645">Protease</keyword>
<keyword evidence="2" id="KW-0378">Hydrolase</keyword>
<comment type="caution">
    <text evidence="5">The sequence shown here is derived from an EMBL/GenBank/DDBJ whole genome shotgun (WGS) entry which is preliminary data.</text>
</comment>
<dbReference type="InterPro" id="IPR019533">
    <property type="entry name" value="Peptidase_S26"/>
</dbReference>
<dbReference type="GO" id="GO:0016020">
    <property type="term" value="C:membrane"/>
    <property type="evidence" value="ECO:0007669"/>
    <property type="project" value="UniProtKB-SubCell"/>
</dbReference>
<sequence>MSPPSPVQLINGVEFLLWLAGRRQRLVVYHRSMVPTLQPGDEILFNPRSYTQRRPQPGEIIVLVHPQQPGLPLVKRVERILEEKIWVVGDNGEASTDSRQFGAVDLPQVLGQVTCIFSRPVLAVPLKPPARR</sequence>
<dbReference type="AlphaFoldDB" id="A0ABD4T4U8"/>
<feature type="domain" description="Peptidase S26" evidence="4">
    <location>
        <begin position="80"/>
        <end position="117"/>
    </location>
</feature>
<dbReference type="PANTHER" id="PTHR12383">
    <property type="entry name" value="PROTEASE FAMILY S26 MITOCHONDRIAL INNER MEMBRANE PROTEASE-RELATED"/>
    <property type="match status" value="1"/>
</dbReference>
<dbReference type="PANTHER" id="PTHR12383:SF16">
    <property type="entry name" value="MITOCHONDRIAL INNER MEMBRANE PROTEASE SUBUNIT 1"/>
    <property type="match status" value="1"/>
</dbReference>
<accession>A0ABD4T4U8</accession>
<dbReference type="InterPro" id="IPR014124">
    <property type="entry name" value="Pept_S26A_Sod_Ni_maturase"/>
</dbReference>
<protein>
    <submittedName>
        <fullName evidence="5">Nickel-type superoxide dismutase maturation protease</fullName>
    </submittedName>
</protein>
<gene>
    <name evidence="5" type="primary">sodX</name>
    <name evidence="5" type="ORF">QQ91_0011995</name>
</gene>
<evidence type="ECO:0000313" key="5">
    <source>
        <dbReference type="EMBL" id="MCM1983539.1"/>
    </source>
</evidence>
<dbReference type="InterPro" id="IPR052064">
    <property type="entry name" value="Mito_IMP1_subunit"/>
</dbReference>
<dbReference type="GO" id="GO:0006508">
    <property type="term" value="P:proteolysis"/>
    <property type="evidence" value="ECO:0007669"/>
    <property type="project" value="UniProtKB-KW"/>
</dbReference>
<feature type="domain" description="Peptidase S26" evidence="4">
    <location>
        <begin position="26"/>
        <end position="77"/>
    </location>
</feature>
<dbReference type="InterPro" id="IPR019758">
    <property type="entry name" value="Pept_S26A_signal_pept_1_CS"/>
</dbReference>
<dbReference type="InterPro" id="IPR036286">
    <property type="entry name" value="LexA/Signal_pep-like_sf"/>
</dbReference>
<dbReference type="CDD" id="cd06530">
    <property type="entry name" value="S26_SPase_I"/>
    <property type="match status" value="1"/>
</dbReference>
<evidence type="ECO:0000256" key="2">
    <source>
        <dbReference type="ARBA" id="ARBA00022801"/>
    </source>
</evidence>
<comment type="subcellular location">
    <subcellularLocation>
        <location evidence="1">Membrane</location>
    </subcellularLocation>
</comment>
<reference evidence="5 6" key="1">
    <citation type="journal article" date="2015" name="Genome Announc.">
        <title>Draft Genome Sequence of Filamentous Marine Cyanobacterium Lyngbya confervoides Strain BDU141951.</title>
        <authorList>
            <person name="Chandrababunaidu M.M."/>
            <person name="Sen D."/>
            <person name="Tripathy S."/>
        </authorList>
    </citation>
    <scope>NUCLEOTIDE SEQUENCE [LARGE SCALE GENOMIC DNA]</scope>
    <source>
        <strain evidence="5 6">BDU141951</strain>
    </source>
</reference>
<dbReference type="SUPFAM" id="SSF51306">
    <property type="entry name" value="LexA/Signal peptidase"/>
    <property type="match status" value="1"/>
</dbReference>
<dbReference type="Pfam" id="PF10502">
    <property type="entry name" value="Peptidase_S26"/>
    <property type="match status" value="2"/>
</dbReference>
<evidence type="ECO:0000256" key="1">
    <source>
        <dbReference type="ARBA" id="ARBA00004370"/>
    </source>
</evidence>
<dbReference type="EMBL" id="JTHE03000063">
    <property type="protein sequence ID" value="MCM1983539.1"/>
    <property type="molecule type" value="Genomic_DNA"/>
</dbReference>
<name>A0ABD4T4U8_9CYAN</name>
<dbReference type="Gene3D" id="2.10.109.10">
    <property type="entry name" value="Umud Fragment, subunit A"/>
    <property type="match status" value="1"/>
</dbReference>
<keyword evidence="6" id="KW-1185">Reference proteome</keyword>
<organism evidence="5 6">
    <name type="scientific">Lyngbya confervoides BDU141951</name>
    <dbReference type="NCBI Taxonomy" id="1574623"/>
    <lineage>
        <taxon>Bacteria</taxon>
        <taxon>Bacillati</taxon>
        <taxon>Cyanobacteriota</taxon>
        <taxon>Cyanophyceae</taxon>
        <taxon>Oscillatoriophycideae</taxon>
        <taxon>Oscillatoriales</taxon>
        <taxon>Microcoleaceae</taxon>
        <taxon>Lyngbya</taxon>
    </lineage>
</organism>
<proteinExistence type="predicted"/>
<evidence type="ECO:0000256" key="3">
    <source>
        <dbReference type="ARBA" id="ARBA00023136"/>
    </source>
</evidence>
<dbReference type="NCBIfam" id="TIGR02754">
    <property type="entry name" value="sod_Ni_protease"/>
    <property type="match status" value="1"/>
</dbReference>
<dbReference type="RefSeq" id="WP_166282343.1">
    <property type="nucleotide sequence ID" value="NZ_JTHE03000063.1"/>
</dbReference>